<name>L8GD64_ACACF</name>
<protein>
    <submittedName>
        <fullName evidence="2">Uncharacterized protein</fullName>
    </submittedName>
</protein>
<dbReference type="AlphaFoldDB" id="L8GD64"/>
<evidence type="ECO:0000313" key="2">
    <source>
        <dbReference type="EMBL" id="ELR10799.1"/>
    </source>
</evidence>
<dbReference type="GeneID" id="14911223"/>
<feature type="region of interest" description="Disordered" evidence="1">
    <location>
        <begin position="511"/>
        <end position="536"/>
    </location>
</feature>
<dbReference type="VEuPathDB" id="AmoebaDB:ACA1_108570"/>
<dbReference type="RefSeq" id="XP_004332812.1">
    <property type="nucleotide sequence ID" value="XM_004332764.1"/>
</dbReference>
<dbReference type="Proteomes" id="UP000011083">
    <property type="component" value="Unassembled WGS sequence"/>
</dbReference>
<keyword evidence="3" id="KW-1185">Reference proteome</keyword>
<reference evidence="2 3" key="1">
    <citation type="journal article" date="2013" name="Genome Biol.">
        <title>Genome of Acanthamoeba castellanii highlights extensive lateral gene transfer and early evolution of tyrosine kinase signaling.</title>
        <authorList>
            <person name="Clarke M."/>
            <person name="Lohan A.J."/>
            <person name="Liu B."/>
            <person name="Lagkouvardos I."/>
            <person name="Roy S."/>
            <person name="Zafar N."/>
            <person name="Bertelli C."/>
            <person name="Schilde C."/>
            <person name="Kianianmomeni A."/>
            <person name="Burglin T.R."/>
            <person name="Frech C."/>
            <person name="Turcotte B."/>
            <person name="Kopec K.O."/>
            <person name="Synnott J.M."/>
            <person name="Choo C."/>
            <person name="Paponov I."/>
            <person name="Finkler A."/>
            <person name="Soon Heng Tan C."/>
            <person name="Hutchins A.P."/>
            <person name="Weinmeier T."/>
            <person name="Rattei T."/>
            <person name="Chu J.S."/>
            <person name="Gimenez G."/>
            <person name="Irimia M."/>
            <person name="Rigden D.J."/>
            <person name="Fitzpatrick D.A."/>
            <person name="Lorenzo-Morales J."/>
            <person name="Bateman A."/>
            <person name="Chiu C.H."/>
            <person name="Tang P."/>
            <person name="Hegemann P."/>
            <person name="Fromm H."/>
            <person name="Raoult D."/>
            <person name="Greub G."/>
            <person name="Miranda-Saavedra D."/>
            <person name="Chen N."/>
            <person name="Nash P."/>
            <person name="Ginger M.L."/>
            <person name="Horn M."/>
            <person name="Schaap P."/>
            <person name="Caler L."/>
            <person name="Loftus B."/>
        </authorList>
    </citation>
    <scope>NUCLEOTIDE SEQUENCE [LARGE SCALE GENOMIC DNA]</scope>
    <source>
        <strain evidence="2 3">Neff</strain>
    </source>
</reference>
<proteinExistence type="predicted"/>
<sequence>MEIAKSRYLLCLMPQDVNLFNALQIIIIMPMRLLKHRYNIYFKANNTTRHCYSSIYCILSDHPSQALCARLAQGGWGSCQYCHNLSAFFHEVEWPIKVGSQTVHRPQRHSNYWSVYNAHIATLKDSNKGVHGKVGPADEKIKVHGWGQQEAKWTASCRSRVSDPQERECWQIHVDIVRLLQQESFDANDLEKLEKLTKRWKHLMVKFYGGVAERQRATSSKKTRSKKRSKKRSRTAETAASDTTTSGEKPLSFKFPNFEVAQHWPELIRFLGPPWVQDTRLWEQRHLAAKMTGHRTNQINTECAILVKTHQKDTVICHRAYAGLPRVSSVDGSRKEPYTLSVRGTTTSITRDRRRNLFDAVSRELGEGVQIADDITSHKSAHYYGHFLRPGDGIALRVPEDYPNIRFIIDNSRHAILDESETQCVVIGRISRLLRIACNNVVKAWVELELGDLRGVSDGFLEFRLSQRRFYLPFGWNGWTVAKRVHLVQQHAGLLYNHRVRWHLGDRWATPASGARPAAWSTTSAIGGAEHDQHDD</sequence>
<evidence type="ECO:0000256" key="1">
    <source>
        <dbReference type="SAM" id="MobiDB-lite"/>
    </source>
</evidence>
<feature type="compositionally biased region" description="Low complexity" evidence="1">
    <location>
        <begin position="236"/>
        <end position="246"/>
    </location>
</feature>
<accession>L8GD64</accession>
<dbReference type="EMBL" id="KB008174">
    <property type="protein sequence ID" value="ELR10799.1"/>
    <property type="molecule type" value="Genomic_DNA"/>
</dbReference>
<gene>
    <name evidence="2" type="ORF">ACA1_108570</name>
</gene>
<organism evidence="2 3">
    <name type="scientific">Acanthamoeba castellanii (strain ATCC 30010 / Neff)</name>
    <dbReference type="NCBI Taxonomy" id="1257118"/>
    <lineage>
        <taxon>Eukaryota</taxon>
        <taxon>Amoebozoa</taxon>
        <taxon>Discosea</taxon>
        <taxon>Longamoebia</taxon>
        <taxon>Centramoebida</taxon>
        <taxon>Acanthamoebidae</taxon>
        <taxon>Acanthamoeba</taxon>
    </lineage>
</organism>
<feature type="compositionally biased region" description="Basic residues" evidence="1">
    <location>
        <begin position="219"/>
        <end position="233"/>
    </location>
</feature>
<feature type="region of interest" description="Disordered" evidence="1">
    <location>
        <begin position="215"/>
        <end position="248"/>
    </location>
</feature>
<evidence type="ECO:0000313" key="3">
    <source>
        <dbReference type="Proteomes" id="UP000011083"/>
    </source>
</evidence>
<dbReference type="KEGG" id="acan:ACA1_108570"/>